<organism evidence="7 8">
    <name type="scientific">Limimaricola variabilis</name>
    <dbReference type="NCBI Taxonomy" id="1492771"/>
    <lineage>
        <taxon>Bacteria</taxon>
        <taxon>Pseudomonadati</taxon>
        <taxon>Pseudomonadota</taxon>
        <taxon>Alphaproteobacteria</taxon>
        <taxon>Rhodobacterales</taxon>
        <taxon>Paracoccaceae</taxon>
        <taxon>Limimaricola</taxon>
    </lineage>
</organism>
<evidence type="ECO:0000313" key="7">
    <source>
        <dbReference type="EMBL" id="MBB3713663.1"/>
    </source>
</evidence>
<evidence type="ECO:0000256" key="4">
    <source>
        <dbReference type="ARBA" id="ARBA00023136"/>
    </source>
</evidence>
<dbReference type="InterPro" id="IPR010583">
    <property type="entry name" value="MipA"/>
</dbReference>
<dbReference type="EMBL" id="JACIBX010000018">
    <property type="protein sequence ID" value="MBB3713663.1"/>
    <property type="molecule type" value="Genomic_DNA"/>
</dbReference>
<comment type="subcellular location">
    <subcellularLocation>
        <location evidence="1">Cell outer membrane</location>
    </subcellularLocation>
</comment>
<dbReference type="Pfam" id="PF06629">
    <property type="entry name" value="MipA"/>
    <property type="match status" value="1"/>
</dbReference>
<name>A0ABR6HT64_9RHOB</name>
<evidence type="ECO:0000256" key="6">
    <source>
        <dbReference type="SAM" id="SignalP"/>
    </source>
</evidence>
<evidence type="ECO:0000256" key="3">
    <source>
        <dbReference type="ARBA" id="ARBA00022729"/>
    </source>
</evidence>
<dbReference type="PANTHER" id="PTHR38776">
    <property type="entry name" value="MLTA-INTERACTING PROTEIN-RELATED"/>
    <property type="match status" value="1"/>
</dbReference>
<reference evidence="7 8" key="1">
    <citation type="submission" date="2020-08" db="EMBL/GenBank/DDBJ databases">
        <title>Genomic Encyclopedia of Type Strains, Phase III (KMG-III): the genomes of soil and plant-associated and newly described type strains.</title>
        <authorList>
            <person name="Whitman W."/>
        </authorList>
    </citation>
    <scope>NUCLEOTIDE SEQUENCE [LARGE SCALE GENOMIC DNA]</scope>
    <source>
        <strain evidence="7 8">CECT 8572</strain>
    </source>
</reference>
<evidence type="ECO:0000256" key="2">
    <source>
        <dbReference type="ARBA" id="ARBA00005722"/>
    </source>
</evidence>
<dbReference type="PANTHER" id="PTHR38776:SF1">
    <property type="entry name" value="MLTA-INTERACTING PROTEIN-RELATED"/>
    <property type="match status" value="1"/>
</dbReference>
<evidence type="ECO:0000256" key="1">
    <source>
        <dbReference type="ARBA" id="ARBA00004442"/>
    </source>
</evidence>
<keyword evidence="5" id="KW-0998">Cell outer membrane</keyword>
<evidence type="ECO:0000256" key="5">
    <source>
        <dbReference type="ARBA" id="ARBA00023237"/>
    </source>
</evidence>
<keyword evidence="3 6" id="KW-0732">Signal</keyword>
<keyword evidence="8" id="KW-1185">Reference proteome</keyword>
<comment type="caution">
    <text evidence="7">The sequence shown here is derived from an EMBL/GenBank/DDBJ whole genome shotgun (WGS) entry which is preliminary data.</text>
</comment>
<keyword evidence="4" id="KW-0472">Membrane</keyword>
<proteinExistence type="inferred from homology"/>
<feature type="chain" id="PRO_5046422846" evidence="6">
    <location>
        <begin position="22"/>
        <end position="266"/>
    </location>
</feature>
<accession>A0ABR6HT64</accession>
<dbReference type="Proteomes" id="UP000576152">
    <property type="component" value="Unassembled WGS sequence"/>
</dbReference>
<feature type="signal peptide" evidence="6">
    <location>
        <begin position="1"/>
        <end position="21"/>
    </location>
</feature>
<gene>
    <name evidence="7" type="ORF">FHS00_003268</name>
</gene>
<dbReference type="RefSeq" id="WP_183475141.1">
    <property type="nucleotide sequence ID" value="NZ_JACIBX010000018.1"/>
</dbReference>
<comment type="similarity">
    <text evidence="2">Belongs to the MipA/OmpV family.</text>
</comment>
<protein>
    <submittedName>
        <fullName evidence="7">Outer membrane scaffolding protein for murein synthesis (MipA/OmpV family)</fullName>
    </submittedName>
</protein>
<evidence type="ECO:0000313" key="8">
    <source>
        <dbReference type="Proteomes" id="UP000576152"/>
    </source>
</evidence>
<sequence>MRRITLAIVPIMALAPLTALAGSLDQPVSEAPVTVLPAPTPVQAAPANALGFTLRGGLAVSPEYFGSDDYVVGPDLGFALDRLRFGPFDIGSDDPDFVSEGFGLRGSFRYIGEREAADVDGVAGLDDVDAALELGLGAGYDTRNFGVFADVRRGFGGHESYVAELGADAYFYPNDRLTLRAGPRALFAEDDYAQTYFGAQAFEARGGLISAGAEIGGVYEIDDRWGVDAAVTYERLMNDAADSPVTEDDEQFGARLGITRQLDFRF</sequence>